<sequence length="167" mass="17865">MSNAETDLRKAGDVKVAVVCPILIADPQEDIKAVRRVYLSLSKQIRKPDQIIFVDDGSPVPIGPNDLALVKDHKAAPTAIVQLKYNRGPPAARNAGINFAIISLGADPGRTIVFLLDIDCVAPADWIQRGCDAVLVHRPHISNQSMPSEPLIIAGISSGINPASIYT</sequence>
<dbReference type="SUPFAM" id="SSF53448">
    <property type="entry name" value="Nucleotide-diphospho-sugar transferases"/>
    <property type="match status" value="1"/>
</dbReference>
<proteinExistence type="predicted"/>
<dbReference type="EMBL" id="BLZA01000019">
    <property type="protein sequence ID" value="GHJ86980.1"/>
    <property type="molecule type" value="Genomic_DNA"/>
</dbReference>
<dbReference type="Gene3D" id="3.90.550.10">
    <property type="entry name" value="Spore Coat Polysaccharide Biosynthesis Protein SpsA, Chain A"/>
    <property type="match status" value="1"/>
</dbReference>
<dbReference type="Proteomes" id="UP000620104">
    <property type="component" value="Unassembled WGS sequence"/>
</dbReference>
<reference evidence="2" key="1">
    <citation type="submission" date="2020-07" db="EMBL/GenBank/DDBJ databases">
        <title>Draft Genome Sequence of a Deep-Sea Yeast, Naganishia (Cryptococcus) liquefaciens strain N6.</title>
        <authorList>
            <person name="Han Y.W."/>
            <person name="Kajitani R."/>
            <person name="Morimoto H."/>
            <person name="Parhat M."/>
            <person name="Tsubouchi H."/>
            <person name="Bakenova O."/>
            <person name="Ogata M."/>
            <person name="Argunhan B."/>
            <person name="Aoki R."/>
            <person name="Kajiwara S."/>
            <person name="Itoh T."/>
            <person name="Iwasaki H."/>
        </authorList>
    </citation>
    <scope>NUCLEOTIDE SEQUENCE</scope>
    <source>
        <strain evidence="2">N6</strain>
    </source>
</reference>
<accession>A0A8H3YEU6</accession>
<dbReference type="Pfam" id="PF00535">
    <property type="entry name" value="Glycos_transf_2"/>
    <property type="match status" value="1"/>
</dbReference>
<evidence type="ECO:0000313" key="3">
    <source>
        <dbReference type="Proteomes" id="UP000620104"/>
    </source>
</evidence>
<dbReference type="InterPro" id="IPR029044">
    <property type="entry name" value="Nucleotide-diphossugar_trans"/>
</dbReference>
<dbReference type="CDD" id="cd00761">
    <property type="entry name" value="Glyco_tranf_GTA_type"/>
    <property type="match status" value="1"/>
</dbReference>
<name>A0A8H3YEU6_9TREE</name>
<dbReference type="InterPro" id="IPR001173">
    <property type="entry name" value="Glyco_trans_2-like"/>
</dbReference>
<organism evidence="2 3">
    <name type="scientific">Naganishia liquefaciens</name>
    <dbReference type="NCBI Taxonomy" id="104408"/>
    <lineage>
        <taxon>Eukaryota</taxon>
        <taxon>Fungi</taxon>
        <taxon>Dikarya</taxon>
        <taxon>Basidiomycota</taxon>
        <taxon>Agaricomycotina</taxon>
        <taxon>Tremellomycetes</taxon>
        <taxon>Filobasidiales</taxon>
        <taxon>Filobasidiaceae</taxon>
        <taxon>Naganishia</taxon>
    </lineage>
</organism>
<evidence type="ECO:0000313" key="2">
    <source>
        <dbReference type="EMBL" id="GHJ86980.1"/>
    </source>
</evidence>
<dbReference type="OrthoDB" id="2590338at2759"/>
<protein>
    <recommendedName>
        <fullName evidence="1">Glycosyltransferase 2-like domain-containing protein</fullName>
    </recommendedName>
</protein>
<dbReference type="AlphaFoldDB" id="A0A8H3YEU6"/>
<gene>
    <name evidence="2" type="ORF">NliqN6_3382</name>
</gene>
<comment type="caution">
    <text evidence="2">The sequence shown here is derived from an EMBL/GenBank/DDBJ whole genome shotgun (WGS) entry which is preliminary data.</text>
</comment>
<evidence type="ECO:0000259" key="1">
    <source>
        <dbReference type="Pfam" id="PF00535"/>
    </source>
</evidence>
<feature type="domain" description="Glycosyltransferase 2-like" evidence="1">
    <location>
        <begin position="32"/>
        <end position="134"/>
    </location>
</feature>
<keyword evidence="3" id="KW-1185">Reference proteome</keyword>